<feature type="compositionally biased region" description="Gly residues" evidence="9">
    <location>
        <begin position="125"/>
        <end position="141"/>
    </location>
</feature>
<keyword evidence="13" id="KW-1185">Reference proteome</keyword>
<proteinExistence type="inferred from homology"/>
<name>A0ABS9SVB6_9ACTN</name>
<dbReference type="Pfam" id="PF00753">
    <property type="entry name" value="Lactamase_B"/>
    <property type="match status" value="1"/>
</dbReference>
<dbReference type="InterPro" id="IPR001279">
    <property type="entry name" value="Metallo-B-lactamas"/>
</dbReference>
<comment type="subunit">
    <text evidence="1 8">Homodimer.</text>
</comment>
<keyword evidence="6 8" id="KW-0378">Hydrolase</keyword>
<dbReference type="RefSeq" id="WP_241058273.1">
    <property type="nucleotide sequence ID" value="NZ_JAKWJU010000002.1"/>
</dbReference>
<evidence type="ECO:0000313" key="13">
    <source>
        <dbReference type="Proteomes" id="UP001166784"/>
    </source>
</evidence>
<dbReference type="HAMAP" id="MF_01818">
    <property type="entry name" value="RNase_Z_BN"/>
    <property type="match status" value="1"/>
</dbReference>
<keyword evidence="5 8" id="KW-0255">Endonuclease</keyword>
<evidence type="ECO:0000256" key="7">
    <source>
        <dbReference type="ARBA" id="ARBA00022833"/>
    </source>
</evidence>
<feature type="binding site" evidence="8">
    <location>
        <position position="226"/>
    </location>
    <ligand>
        <name>Zn(2+)</name>
        <dbReference type="ChEBI" id="CHEBI:29105"/>
        <label>2</label>
        <note>catalytic</note>
    </ligand>
</feature>
<dbReference type="Proteomes" id="UP001166784">
    <property type="component" value="Unassembled WGS sequence"/>
</dbReference>
<accession>A0ABS9SVB6</accession>
<comment type="caution">
    <text evidence="12">The sequence shown here is derived from an EMBL/GenBank/DDBJ whole genome shotgun (WGS) entry which is preliminary data.</text>
</comment>
<keyword evidence="3 8" id="KW-0540">Nuclease</keyword>
<dbReference type="Pfam" id="PF12706">
    <property type="entry name" value="Lactamase_B_2"/>
    <property type="match status" value="1"/>
</dbReference>
<dbReference type="CDD" id="cd07717">
    <property type="entry name" value="RNaseZ_ZiPD-like_MBL-fold"/>
    <property type="match status" value="1"/>
</dbReference>
<dbReference type="EC" id="3.1.26.11" evidence="8"/>
<feature type="domain" description="Metallo-beta-lactamase" evidence="10">
    <location>
        <begin position="20"/>
        <end position="107"/>
    </location>
</feature>
<dbReference type="InterPro" id="IPR036866">
    <property type="entry name" value="RibonucZ/Hydroxyglut_hydro"/>
</dbReference>
<evidence type="ECO:0000256" key="2">
    <source>
        <dbReference type="ARBA" id="ARBA00022694"/>
    </source>
</evidence>
<evidence type="ECO:0000256" key="3">
    <source>
        <dbReference type="ARBA" id="ARBA00022722"/>
    </source>
</evidence>
<dbReference type="Gene3D" id="3.60.15.10">
    <property type="entry name" value="Ribonuclease Z/Hydroxyacylglutathione hydrolase-like"/>
    <property type="match status" value="1"/>
</dbReference>
<evidence type="ECO:0000259" key="11">
    <source>
        <dbReference type="Pfam" id="PF12706"/>
    </source>
</evidence>
<dbReference type="PANTHER" id="PTHR46018:SF2">
    <property type="entry name" value="ZINC PHOSPHODIESTERASE ELAC PROTEIN 1"/>
    <property type="match status" value="1"/>
</dbReference>
<keyword evidence="4 8" id="KW-0479">Metal-binding</keyword>
<keyword evidence="2 8" id="KW-0819">tRNA processing</keyword>
<evidence type="ECO:0000256" key="6">
    <source>
        <dbReference type="ARBA" id="ARBA00022801"/>
    </source>
</evidence>
<feature type="binding site" evidence="8">
    <location>
        <position position="163"/>
    </location>
    <ligand>
        <name>Zn(2+)</name>
        <dbReference type="ChEBI" id="CHEBI:29105"/>
        <label>1</label>
        <note>catalytic</note>
    </ligand>
</feature>
<dbReference type="SUPFAM" id="SSF56281">
    <property type="entry name" value="Metallo-hydrolase/oxidoreductase"/>
    <property type="match status" value="1"/>
</dbReference>
<comment type="catalytic activity">
    <reaction evidence="8">
        <text>Endonucleolytic cleavage of RNA, removing extra 3' nucleotides from tRNA precursor, generating 3' termini of tRNAs. A 3'-hydroxy group is left at the tRNA terminus and a 5'-phosphoryl group is left at the trailer molecule.</text>
        <dbReference type="EC" id="3.1.26.11"/>
    </reaction>
</comment>
<reference evidence="12" key="1">
    <citation type="submission" date="2022-03" db="EMBL/GenBank/DDBJ databases">
        <authorList>
            <person name="Santos J.D.N."/>
            <person name="Kallscheuer N."/>
            <person name="Jogler C."/>
            <person name="Lage O.M."/>
        </authorList>
    </citation>
    <scope>NUCLEOTIDE SEQUENCE</scope>
    <source>
        <strain evidence="12">M600PL45_2</strain>
    </source>
</reference>
<feature type="binding site" evidence="8">
    <location>
        <position position="67"/>
    </location>
    <ligand>
        <name>Zn(2+)</name>
        <dbReference type="ChEBI" id="CHEBI:29105"/>
        <label>2</label>
        <note>catalytic</note>
    </ligand>
</feature>
<dbReference type="EMBL" id="JAKWJU010000002">
    <property type="protein sequence ID" value="MCH6160219.1"/>
    <property type="molecule type" value="Genomic_DNA"/>
</dbReference>
<reference evidence="12" key="2">
    <citation type="journal article" date="2023" name="Int. J. Syst. Evol. Microbiol.">
        <title>Streptomyces marispadix sp. nov., isolated from marine beach sediment of the Northern Coast of Portugal.</title>
        <authorList>
            <person name="dos Santos J.D.N."/>
            <person name="Vitorino I.R."/>
            <person name="Kallscheuer N."/>
            <person name="Srivastava A."/>
            <person name="Krautwurst S."/>
            <person name="Marz M."/>
            <person name="Jogler C."/>
            <person name="Lobo Da Cunha A."/>
            <person name="Catita J."/>
            <person name="Goncalves H."/>
            <person name="Gonzalez I."/>
            <person name="Reyes F."/>
            <person name="Lage O.M."/>
        </authorList>
    </citation>
    <scope>NUCLEOTIDE SEQUENCE</scope>
    <source>
        <strain evidence="12">M600PL45_2</strain>
    </source>
</reference>
<comment type="function">
    <text evidence="8">Zinc phosphodiesterase, which displays some tRNA 3'-processing endonuclease activity. Probably involved in tRNA maturation, by removing a 3'-trailer from precursor tRNA.</text>
</comment>
<dbReference type="PANTHER" id="PTHR46018">
    <property type="entry name" value="ZINC PHOSPHODIESTERASE ELAC PROTEIN 1"/>
    <property type="match status" value="1"/>
</dbReference>
<evidence type="ECO:0000256" key="8">
    <source>
        <dbReference type="HAMAP-Rule" id="MF_01818"/>
    </source>
</evidence>
<comment type="cofactor">
    <cofactor evidence="8">
        <name>Zn(2+)</name>
        <dbReference type="ChEBI" id="CHEBI:29105"/>
    </cofactor>
    <text evidence="8">Binds 2 Zn(2+) ions.</text>
</comment>
<feature type="active site" description="Proton acceptor" evidence="8">
    <location>
        <position position="67"/>
    </location>
</feature>
<evidence type="ECO:0000256" key="9">
    <source>
        <dbReference type="SAM" id="MobiDB-lite"/>
    </source>
</evidence>
<evidence type="ECO:0000256" key="1">
    <source>
        <dbReference type="ARBA" id="ARBA00011738"/>
    </source>
</evidence>
<feature type="binding site" evidence="8">
    <location>
        <position position="226"/>
    </location>
    <ligand>
        <name>Zn(2+)</name>
        <dbReference type="ChEBI" id="CHEBI:29105"/>
        <label>1</label>
        <note>catalytic</note>
    </ligand>
</feature>
<keyword evidence="7 8" id="KW-0862">Zinc</keyword>
<evidence type="ECO:0000256" key="4">
    <source>
        <dbReference type="ARBA" id="ARBA00022723"/>
    </source>
</evidence>
<evidence type="ECO:0000256" key="5">
    <source>
        <dbReference type="ARBA" id="ARBA00022759"/>
    </source>
</evidence>
<comment type="similarity">
    <text evidence="8">Belongs to the RNase Z family.</text>
</comment>
<organism evidence="12 13">
    <name type="scientific">Streptomyces marispadix</name>
    <dbReference type="NCBI Taxonomy" id="2922868"/>
    <lineage>
        <taxon>Bacteria</taxon>
        <taxon>Bacillati</taxon>
        <taxon>Actinomycetota</taxon>
        <taxon>Actinomycetes</taxon>
        <taxon>Kitasatosporales</taxon>
        <taxon>Streptomycetaceae</taxon>
        <taxon>Streptomyces</taxon>
    </lineage>
</organism>
<feature type="binding site" evidence="8">
    <location>
        <position position="68"/>
    </location>
    <ligand>
        <name>Zn(2+)</name>
        <dbReference type="ChEBI" id="CHEBI:29105"/>
        <label>2</label>
        <note>catalytic</note>
    </ligand>
</feature>
<evidence type="ECO:0000313" key="12">
    <source>
        <dbReference type="EMBL" id="MCH6160219.1"/>
    </source>
</evidence>
<evidence type="ECO:0000259" key="10">
    <source>
        <dbReference type="Pfam" id="PF00753"/>
    </source>
</evidence>
<gene>
    <name evidence="8" type="primary">rnz</name>
    <name evidence="12" type="ORF">MMA15_07235</name>
</gene>
<feature type="region of interest" description="Disordered" evidence="9">
    <location>
        <begin position="120"/>
        <end position="151"/>
    </location>
</feature>
<feature type="binding site" evidence="8">
    <location>
        <position position="284"/>
    </location>
    <ligand>
        <name>Zn(2+)</name>
        <dbReference type="ChEBI" id="CHEBI:29105"/>
        <label>2</label>
        <note>catalytic</note>
    </ligand>
</feature>
<feature type="binding site" evidence="8">
    <location>
        <position position="63"/>
    </location>
    <ligand>
        <name>Zn(2+)</name>
        <dbReference type="ChEBI" id="CHEBI:29105"/>
        <label>1</label>
        <note>catalytic</note>
    </ligand>
</feature>
<sequence length="326" mass="35867">MSPRELVVLGTASQVPTRQRNHNGYVLLWDGHGILFDPGEGTQRQMLRAGVSAHDLTRICVTHFHGDHSLGLAGVVQRINLDRVPHTVTAHYPASGERFFERLCYATAYRETVRLRRRPVAGAGELTGTGGAAESGTGPAGGPDAEPEEERPPFSLFAHRLSHPVETYGYRLDEPGSRRMLPERLEARGIRGPDVSRLKRTGELRGVRLEEVSEPRPGQSFAFVMDTRMCDGVHELARGCDLLVIEATFLDEDAALAEEYGHLTAGQAGRAAAEAGVRSLVLTHFSQRYTDASLFARQARRAGYEGELTVAEDVMRVPVPKRRPSR</sequence>
<dbReference type="InterPro" id="IPR013471">
    <property type="entry name" value="RNase_Z/BN"/>
</dbReference>
<feature type="domain" description="Metallo-beta-lactamase" evidence="11">
    <location>
        <begin position="198"/>
        <end position="285"/>
    </location>
</feature>
<feature type="binding site" evidence="8">
    <location>
        <position position="65"/>
    </location>
    <ligand>
        <name>Zn(2+)</name>
        <dbReference type="ChEBI" id="CHEBI:29105"/>
        <label>1</label>
        <note>catalytic</note>
    </ligand>
</feature>
<protein>
    <recommendedName>
        <fullName evidence="8">Ribonuclease Z</fullName>
        <shortName evidence="8">RNase Z</shortName>
        <ecNumber evidence="8">3.1.26.11</ecNumber>
    </recommendedName>
    <alternativeName>
        <fullName evidence="8">tRNA 3 endonuclease</fullName>
    </alternativeName>
    <alternativeName>
        <fullName evidence="8">tRNase Z</fullName>
    </alternativeName>
</protein>